<dbReference type="AlphaFoldDB" id="A0A937I901"/>
<dbReference type="GO" id="GO:0046872">
    <property type="term" value="F:metal ion binding"/>
    <property type="evidence" value="ECO:0007669"/>
    <property type="project" value="UniProtKB-KW"/>
</dbReference>
<feature type="binding site" evidence="7">
    <location>
        <position position="55"/>
    </location>
    <ligand>
        <name>Zn(2+)</name>
        <dbReference type="ChEBI" id="CHEBI:29105"/>
        <label>1</label>
    </ligand>
</feature>
<evidence type="ECO:0000313" key="9">
    <source>
        <dbReference type="EMBL" id="MBL6818383.1"/>
    </source>
</evidence>
<dbReference type="InterPro" id="IPR050110">
    <property type="entry name" value="Glyoxalase_II_hydrolase"/>
</dbReference>
<evidence type="ECO:0000313" key="10">
    <source>
        <dbReference type="Proteomes" id="UP000711391"/>
    </source>
</evidence>
<dbReference type="CDD" id="cd07723">
    <property type="entry name" value="hydroxyacylglutathione_hydrolase_MBL-fold"/>
    <property type="match status" value="1"/>
</dbReference>
<comment type="function">
    <text evidence="7">Thiolesterase that catalyzes the hydrolysis of S-D-lactoyl-glutathione to form glutathione and D-lactic acid.</text>
</comment>
<dbReference type="Proteomes" id="UP000711391">
    <property type="component" value="Unassembled WGS sequence"/>
</dbReference>
<keyword evidence="6 7" id="KW-0862">Zinc</keyword>
<evidence type="ECO:0000259" key="8">
    <source>
        <dbReference type="SMART" id="SM00849"/>
    </source>
</evidence>
<name>A0A937I901_9GAMM</name>
<dbReference type="InterPro" id="IPR036866">
    <property type="entry name" value="RibonucZ/Hydroxyglut_hydro"/>
</dbReference>
<evidence type="ECO:0000256" key="1">
    <source>
        <dbReference type="ARBA" id="ARBA00001623"/>
    </source>
</evidence>
<comment type="cofactor">
    <cofactor evidence="7">
        <name>Zn(2+)</name>
        <dbReference type="ChEBI" id="CHEBI:29105"/>
    </cofactor>
    <text evidence="7">Binds 2 Zn(2+) ions per subunit.</text>
</comment>
<dbReference type="Pfam" id="PF16123">
    <property type="entry name" value="HAGH_C"/>
    <property type="match status" value="1"/>
</dbReference>
<feature type="binding site" evidence="7">
    <location>
        <position position="109"/>
    </location>
    <ligand>
        <name>Zn(2+)</name>
        <dbReference type="ChEBI" id="CHEBI:29105"/>
        <label>1</label>
    </ligand>
</feature>
<dbReference type="InterPro" id="IPR001279">
    <property type="entry name" value="Metallo-B-lactamas"/>
</dbReference>
<comment type="subunit">
    <text evidence="7">Monomer.</text>
</comment>
<dbReference type="InterPro" id="IPR017782">
    <property type="entry name" value="Hydroxyacylglutathione_Hdrlase"/>
</dbReference>
<dbReference type="InterPro" id="IPR035680">
    <property type="entry name" value="Clx_II_MBL"/>
</dbReference>
<comment type="caution">
    <text evidence="9">The sequence shown here is derived from an EMBL/GenBank/DDBJ whole genome shotgun (WGS) entry which is preliminary data.</text>
</comment>
<dbReference type="SMART" id="SM00849">
    <property type="entry name" value="Lactamase_B"/>
    <property type="match status" value="1"/>
</dbReference>
<evidence type="ECO:0000256" key="2">
    <source>
        <dbReference type="ARBA" id="ARBA00004963"/>
    </source>
</evidence>
<dbReference type="InterPro" id="IPR032282">
    <property type="entry name" value="HAGH_C"/>
</dbReference>
<dbReference type="Gene3D" id="3.60.15.10">
    <property type="entry name" value="Ribonuclease Z/Hydroxyacylglutathione hydrolase-like"/>
    <property type="match status" value="1"/>
</dbReference>
<evidence type="ECO:0000256" key="5">
    <source>
        <dbReference type="ARBA" id="ARBA00022801"/>
    </source>
</evidence>
<evidence type="ECO:0000256" key="3">
    <source>
        <dbReference type="ARBA" id="ARBA00006759"/>
    </source>
</evidence>
<dbReference type="EC" id="3.1.2.6" evidence="7"/>
<dbReference type="GO" id="GO:0004416">
    <property type="term" value="F:hydroxyacylglutathione hydrolase activity"/>
    <property type="evidence" value="ECO:0007669"/>
    <property type="project" value="UniProtKB-UniRule"/>
</dbReference>
<proteinExistence type="inferred from homology"/>
<dbReference type="SUPFAM" id="SSF56281">
    <property type="entry name" value="Metallo-hydrolase/oxidoreductase"/>
    <property type="match status" value="1"/>
</dbReference>
<feature type="binding site" evidence="7">
    <location>
        <position position="57"/>
    </location>
    <ligand>
        <name>Zn(2+)</name>
        <dbReference type="ChEBI" id="CHEBI:29105"/>
        <label>2</label>
    </ligand>
</feature>
<comment type="pathway">
    <text evidence="2 7">Secondary metabolite metabolism; methylglyoxal degradation; (R)-lactate from methylglyoxal: step 2/2.</text>
</comment>
<gene>
    <name evidence="7 9" type="primary">gloB</name>
    <name evidence="9" type="ORF">ISQ64_03150</name>
</gene>
<keyword evidence="4 7" id="KW-0479">Metal-binding</keyword>
<dbReference type="Pfam" id="PF00753">
    <property type="entry name" value="Lactamase_B"/>
    <property type="match status" value="1"/>
</dbReference>
<dbReference type="HAMAP" id="MF_01374">
    <property type="entry name" value="Glyoxalase_2"/>
    <property type="match status" value="1"/>
</dbReference>
<feature type="binding site" evidence="7">
    <location>
        <position position="130"/>
    </location>
    <ligand>
        <name>Zn(2+)</name>
        <dbReference type="ChEBI" id="CHEBI:29105"/>
        <label>2</label>
    </ligand>
</feature>
<feature type="binding site" evidence="7">
    <location>
        <position position="53"/>
    </location>
    <ligand>
        <name>Zn(2+)</name>
        <dbReference type="ChEBI" id="CHEBI:29105"/>
        <label>1</label>
    </ligand>
</feature>
<keyword evidence="5 7" id="KW-0378">Hydrolase</keyword>
<protein>
    <recommendedName>
        <fullName evidence="7">Hydroxyacylglutathione hydrolase</fullName>
        <ecNumber evidence="7">3.1.2.6</ecNumber>
    </recommendedName>
    <alternativeName>
        <fullName evidence="7">Glyoxalase II</fullName>
        <shortName evidence="7">Glx II</shortName>
    </alternativeName>
</protein>
<feature type="binding site" evidence="7">
    <location>
        <position position="58"/>
    </location>
    <ligand>
        <name>Zn(2+)</name>
        <dbReference type="ChEBI" id="CHEBI:29105"/>
        <label>2</label>
    </ligand>
</feature>
<reference evidence="9" key="1">
    <citation type="submission" date="2020-10" db="EMBL/GenBank/DDBJ databases">
        <title>Microbiome of the Black Sea water column analyzed by genome centric metagenomics.</title>
        <authorList>
            <person name="Cabello-Yeves P.J."/>
            <person name="Callieri C."/>
            <person name="Picazo A."/>
            <person name="Mehrshad M."/>
            <person name="Haro-Moreno J.M."/>
            <person name="Roda-Garcia J."/>
            <person name="Dzembekova N."/>
            <person name="Slabakova V."/>
            <person name="Slabakova N."/>
            <person name="Moncheva S."/>
            <person name="Rodriguez-Valera F."/>
        </authorList>
    </citation>
    <scope>NUCLEOTIDE SEQUENCE</scope>
    <source>
        <strain evidence="9">BS307-5m-G50</strain>
    </source>
</reference>
<feature type="domain" description="Metallo-beta-lactamase" evidence="8">
    <location>
        <begin position="12"/>
        <end position="168"/>
    </location>
</feature>
<dbReference type="PANTHER" id="PTHR43705">
    <property type="entry name" value="HYDROXYACYLGLUTATHIONE HYDROLASE"/>
    <property type="match status" value="1"/>
</dbReference>
<dbReference type="EMBL" id="JADHQD010000014">
    <property type="protein sequence ID" value="MBL6818383.1"/>
    <property type="molecule type" value="Genomic_DNA"/>
</dbReference>
<feature type="binding site" evidence="7">
    <location>
        <position position="168"/>
    </location>
    <ligand>
        <name>Zn(2+)</name>
        <dbReference type="ChEBI" id="CHEBI:29105"/>
        <label>2</label>
    </ligand>
</feature>
<dbReference type="NCBIfam" id="TIGR03413">
    <property type="entry name" value="GSH_gloB"/>
    <property type="match status" value="1"/>
</dbReference>
<evidence type="ECO:0000256" key="4">
    <source>
        <dbReference type="ARBA" id="ARBA00022723"/>
    </source>
</evidence>
<dbReference type="PANTHER" id="PTHR43705:SF1">
    <property type="entry name" value="HYDROXYACYLGLUTATHIONE HYDROLASE GLOB"/>
    <property type="match status" value="1"/>
</dbReference>
<dbReference type="PIRSF" id="PIRSF005457">
    <property type="entry name" value="Glx"/>
    <property type="match status" value="1"/>
</dbReference>
<comment type="catalytic activity">
    <reaction evidence="1 7">
        <text>an S-(2-hydroxyacyl)glutathione + H2O = a 2-hydroxy carboxylate + glutathione + H(+)</text>
        <dbReference type="Rhea" id="RHEA:21864"/>
        <dbReference type="ChEBI" id="CHEBI:15377"/>
        <dbReference type="ChEBI" id="CHEBI:15378"/>
        <dbReference type="ChEBI" id="CHEBI:57925"/>
        <dbReference type="ChEBI" id="CHEBI:58896"/>
        <dbReference type="ChEBI" id="CHEBI:71261"/>
        <dbReference type="EC" id="3.1.2.6"/>
    </reaction>
</comment>
<accession>A0A937I901</accession>
<organism evidence="9 10">
    <name type="scientific">SAR86 cluster bacterium</name>
    <dbReference type="NCBI Taxonomy" id="2030880"/>
    <lineage>
        <taxon>Bacteria</taxon>
        <taxon>Pseudomonadati</taxon>
        <taxon>Pseudomonadota</taxon>
        <taxon>Gammaproteobacteria</taxon>
        <taxon>SAR86 cluster</taxon>
    </lineage>
</organism>
<comment type="similarity">
    <text evidence="3 7">Belongs to the metallo-beta-lactamase superfamily. Glyoxalase II family.</text>
</comment>
<evidence type="ECO:0000256" key="7">
    <source>
        <dbReference type="HAMAP-Rule" id="MF_01374"/>
    </source>
</evidence>
<feature type="binding site" evidence="7">
    <location>
        <position position="130"/>
    </location>
    <ligand>
        <name>Zn(2+)</name>
        <dbReference type="ChEBI" id="CHEBI:29105"/>
        <label>1</label>
    </ligand>
</feature>
<sequence length="255" mass="29140">MIKIHPIEAFNDNYIWLITTNTGSIVFDPGESSNLLSYLDKNILDLKAIFITHHHFDHTGGIDDILSKNKSINVYGPDNNINSITNRLQGGDHIKEIGIDFEVIEIPGHTLDHIAYFSENHGDPILFCGDTLFAGGCGRVFEGTFSQMHESLEKLKNLPKNTKIYCGHEYTLSNLEFAKEVEPLNEIINKRYNEVSELRNKGIPTLPTTLSIELQSNPFLRTDIQEVQNRVFDKFKTNKNQQDVFKAIRQWKDSF</sequence>
<evidence type="ECO:0000256" key="6">
    <source>
        <dbReference type="ARBA" id="ARBA00022833"/>
    </source>
</evidence>
<dbReference type="GO" id="GO:0019243">
    <property type="term" value="P:methylglyoxal catabolic process to D-lactate via S-lactoyl-glutathione"/>
    <property type="evidence" value="ECO:0007669"/>
    <property type="project" value="UniProtKB-UniRule"/>
</dbReference>